<dbReference type="GO" id="GO:0043122">
    <property type="term" value="P:regulation of canonical NF-kappaB signal transduction"/>
    <property type="evidence" value="ECO:0007669"/>
    <property type="project" value="TreeGrafter"/>
</dbReference>
<protein>
    <submittedName>
        <fullName evidence="1">TNF receptor-associated factor 4</fullName>
    </submittedName>
</protein>
<keyword evidence="2" id="KW-1185">Reference proteome</keyword>
<keyword evidence="1" id="KW-0675">Receptor</keyword>
<evidence type="ECO:0000313" key="2">
    <source>
        <dbReference type="Proteomes" id="UP000886998"/>
    </source>
</evidence>
<organism evidence="1 2">
    <name type="scientific">Trichonephila inaurata madagascariensis</name>
    <dbReference type="NCBI Taxonomy" id="2747483"/>
    <lineage>
        <taxon>Eukaryota</taxon>
        <taxon>Metazoa</taxon>
        <taxon>Ecdysozoa</taxon>
        <taxon>Arthropoda</taxon>
        <taxon>Chelicerata</taxon>
        <taxon>Arachnida</taxon>
        <taxon>Araneae</taxon>
        <taxon>Araneomorphae</taxon>
        <taxon>Entelegynae</taxon>
        <taxon>Araneoidea</taxon>
        <taxon>Nephilidae</taxon>
        <taxon>Trichonephila</taxon>
        <taxon>Trichonephila inaurata</taxon>
    </lineage>
</organism>
<accession>A0A8X7BXA9</accession>
<comment type="caution">
    <text evidence="1">The sequence shown here is derived from an EMBL/GenBank/DDBJ whole genome shotgun (WGS) entry which is preliminary data.</text>
</comment>
<dbReference type="SUPFAM" id="SSF49599">
    <property type="entry name" value="TRAF domain-like"/>
    <property type="match status" value="1"/>
</dbReference>
<name>A0A8X7BXA9_9ARAC</name>
<dbReference type="Gene3D" id="3.30.40.10">
    <property type="entry name" value="Zinc/RING finger domain, C3HC4 (zinc finger)"/>
    <property type="match status" value="1"/>
</dbReference>
<reference evidence="1" key="1">
    <citation type="submission" date="2020-08" db="EMBL/GenBank/DDBJ databases">
        <title>Multicomponent nature underlies the extraordinary mechanical properties of spider dragline silk.</title>
        <authorList>
            <person name="Kono N."/>
            <person name="Nakamura H."/>
            <person name="Mori M."/>
            <person name="Yoshida Y."/>
            <person name="Ohtoshi R."/>
            <person name="Malay A.D."/>
            <person name="Moran D.A.P."/>
            <person name="Tomita M."/>
            <person name="Numata K."/>
            <person name="Arakawa K."/>
        </authorList>
    </citation>
    <scope>NUCLEOTIDE SEQUENCE</scope>
</reference>
<dbReference type="GO" id="GO:0005164">
    <property type="term" value="F:tumor necrosis factor receptor binding"/>
    <property type="evidence" value="ECO:0007669"/>
    <property type="project" value="TreeGrafter"/>
</dbReference>
<dbReference type="GO" id="GO:0031625">
    <property type="term" value="F:ubiquitin protein ligase binding"/>
    <property type="evidence" value="ECO:0007669"/>
    <property type="project" value="TreeGrafter"/>
</dbReference>
<dbReference type="EMBL" id="BMAV01005437">
    <property type="protein sequence ID" value="GFY46488.1"/>
    <property type="molecule type" value="Genomic_DNA"/>
</dbReference>
<evidence type="ECO:0000313" key="1">
    <source>
        <dbReference type="EMBL" id="GFY46488.1"/>
    </source>
</evidence>
<proteinExistence type="predicted"/>
<dbReference type="PANTHER" id="PTHR10131">
    <property type="entry name" value="TNF RECEPTOR ASSOCIATED FACTOR"/>
    <property type="match status" value="1"/>
</dbReference>
<sequence length="96" mass="10575">MINCFLGGSKNRSSKSSLCSSEGVFTCPEDNLPLDYAKIYPDPDAEVAIMGSVVYCIHYKEGCKWSDELRKLQGHLNMCKFDAIPCTNHCGANPPI</sequence>
<dbReference type="InterPro" id="IPR013083">
    <property type="entry name" value="Znf_RING/FYVE/PHD"/>
</dbReference>
<dbReference type="OrthoDB" id="5574452at2759"/>
<dbReference type="Proteomes" id="UP000886998">
    <property type="component" value="Unassembled WGS sequence"/>
</dbReference>
<gene>
    <name evidence="1" type="primary">Traf4</name>
    <name evidence="1" type="ORF">TNIN_218141</name>
</gene>
<dbReference type="AlphaFoldDB" id="A0A8X7BXA9"/>
<dbReference type="PANTHER" id="PTHR10131:SF94">
    <property type="entry name" value="TNF RECEPTOR-ASSOCIATED FACTOR 4"/>
    <property type="match status" value="1"/>
</dbReference>